<dbReference type="AlphaFoldDB" id="A0A0B6A973"/>
<dbReference type="GeneID" id="93646076"/>
<reference evidence="1 2" key="1">
    <citation type="journal article" date="2015" name="Genome Announc.">
        <title>Complete genome sequences for 35 biothreat assay-relevant bacillus species.</title>
        <authorList>
            <person name="Johnson S.L."/>
            <person name="Daligault H.E."/>
            <person name="Davenport K.W."/>
            <person name="Jaissle J."/>
            <person name="Frey K.G."/>
            <person name="Ladner J.T."/>
            <person name="Broomall S.M."/>
            <person name="Bishop-Lilly K.A."/>
            <person name="Bruce D.C."/>
            <person name="Gibbons H.S."/>
            <person name="Coyne S.R."/>
            <person name="Lo C.C."/>
            <person name="Meincke L."/>
            <person name="Munk A.C."/>
            <person name="Koroleva G.I."/>
            <person name="Rosenzweig C.N."/>
            <person name="Palacios G.F."/>
            <person name="Redden C.L."/>
            <person name="Minogue T.D."/>
            <person name="Chain P.S."/>
        </authorList>
    </citation>
    <scope>NUCLEOTIDE SEQUENCE [LARGE SCALE GENOMIC DNA]</scope>
    <source>
        <strain evidence="2">ATCC 14581 / DSM 32 / JCM 2506 / NBRC 15308 / NCIMB 9376 / NCTC 10342 / NRRL B-14308 / VKM B-512</strain>
        <plasmid evidence="1 2">pBMV_1</plasmid>
    </source>
</reference>
<sequence length="60" mass="7191">MGSEKLVEVLDKLIERSERWSKDAEKRKDLNSSIFYEGQTKAFEEVKRMVKRDIDKYLHS</sequence>
<evidence type="ECO:0000313" key="1">
    <source>
        <dbReference type="EMBL" id="AJI20111.1"/>
    </source>
</evidence>
<name>A0A0B6A973_PRIM2</name>
<geneLocation type="plasmid" evidence="1 2">
    <name>pBMV_1</name>
</geneLocation>
<proteinExistence type="predicted"/>
<dbReference type="EMBL" id="CP009919">
    <property type="protein sequence ID" value="AJI20111.1"/>
    <property type="molecule type" value="Genomic_DNA"/>
</dbReference>
<evidence type="ECO:0000313" key="2">
    <source>
        <dbReference type="Proteomes" id="UP000031829"/>
    </source>
</evidence>
<protein>
    <submittedName>
        <fullName evidence="1">Uncharacterized protein</fullName>
    </submittedName>
</protein>
<dbReference type="RefSeq" id="WP_034656310.1">
    <property type="nucleotide sequence ID" value="NZ_BCVB01000022.1"/>
</dbReference>
<keyword evidence="1" id="KW-0614">Plasmid</keyword>
<dbReference type="HOGENOM" id="CLU_2931647_0_0_9"/>
<gene>
    <name evidence="1" type="ORF">BG04_6000</name>
</gene>
<accession>A0A0B6A973</accession>
<organism evidence="1 2">
    <name type="scientific">Priestia megaterium (strain ATCC 14581 / DSM 32 / CCUG 1817 / JCM 2506 / NBRC 15308 / NCIMB 9376 / NCTC 10342 / NRRL B-14308 / VKM B-512 / Ford 19)</name>
    <name type="common">Bacillus megaterium</name>
    <dbReference type="NCBI Taxonomy" id="1348623"/>
    <lineage>
        <taxon>Bacteria</taxon>
        <taxon>Bacillati</taxon>
        <taxon>Bacillota</taxon>
        <taxon>Bacilli</taxon>
        <taxon>Bacillales</taxon>
        <taxon>Bacillaceae</taxon>
        <taxon>Priestia</taxon>
    </lineage>
</organism>
<dbReference type="Proteomes" id="UP000031829">
    <property type="component" value="Plasmid pBMV_1"/>
</dbReference>
<dbReference type="KEGG" id="bmeg:BG04_6000"/>